<proteinExistence type="predicted"/>
<feature type="region of interest" description="Disordered" evidence="1">
    <location>
        <begin position="42"/>
        <end position="99"/>
    </location>
</feature>
<dbReference type="Proteomes" id="UP000230750">
    <property type="component" value="Unassembled WGS sequence"/>
</dbReference>
<gene>
    <name evidence="2" type="ORF">BSL78_04245</name>
</gene>
<reference evidence="2 3" key="1">
    <citation type="journal article" date="2017" name="PLoS Biol.">
        <title>The sea cucumber genome provides insights into morphological evolution and visceral regeneration.</title>
        <authorList>
            <person name="Zhang X."/>
            <person name="Sun L."/>
            <person name="Yuan J."/>
            <person name="Sun Y."/>
            <person name="Gao Y."/>
            <person name="Zhang L."/>
            <person name="Li S."/>
            <person name="Dai H."/>
            <person name="Hamel J.F."/>
            <person name="Liu C."/>
            <person name="Yu Y."/>
            <person name="Liu S."/>
            <person name="Lin W."/>
            <person name="Guo K."/>
            <person name="Jin S."/>
            <person name="Xu P."/>
            <person name="Storey K.B."/>
            <person name="Huan P."/>
            <person name="Zhang T."/>
            <person name="Zhou Y."/>
            <person name="Zhang J."/>
            <person name="Lin C."/>
            <person name="Li X."/>
            <person name="Xing L."/>
            <person name="Huo D."/>
            <person name="Sun M."/>
            <person name="Wang L."/>
            <person name="Mercier A."/>
            <person name="Li F."/>
            <person name="Yang H."/>
            <person name="Xiang J."/>
        </authorList>
    </citation>
    <scope>NUCLEOTIDE SEQUENCE [LARGE SCALE GENOMIC DNA]</scope>
    <source>
        <strain evidence="2">Shaxun</strain>
        <tissue evidence="2">Muscle</tissue>
    </source>
</reference>
<feature type="compositionally biased region" description="Basic and acidic residues" evidence="1">
    <location>
        <begin position="49"/>
        <end position="67"/>
    </location>
</feature>
<evidence type="ECO:0000256" key="1">
    <source>
        <dbReference type="SAM" id="MobiDB-lite"/>
    </source>
</evidence>
<evidence type="ECO:0000313" key="2">
    <source>
        <dbReference type="EMBL" id="PIK58843.1"/>
    </source>
</evidence>
<comment type="caution">
    <text evidence="2">The sequence shown here is derived from an EMBL/GenBank/DDBJ whole genome shotgun (WGS) entry which is preliminary data.</text>
</comment>
<name>A0A2G8LF27_STIJA</name>
<sequence length="172" mass="19829">MPEPAPHATVQNNLQTGLLEHHEQPIQKRLHKRRPVPILRLTSNQRTMTEQREVPETKSVPKIEPLPRRKSRHALIPEEHTPGSAKDQTTKYVSIPRESRNASARQCVVLRRYSMRPLRTLTGVYGGTMRPVRQGHIRRSSINPPHPSTRPLPPSSRRYSHSLRRPCSKVQH</sequence>
<protein>
    <submittedName>
        <fullName evidence="2">Uncharacterized protein</fullName>
    </submittedName>
</protein>
<evidence type="ECO:0000313" key="3">
    <source>
        <dbReference type="Proteomes" id="UP000230750"/>
    </source>
</evidence>
<dbReference type="AlphaFoldDB" id="A0A2G8LF27"/>
<organism evidence="2 3">
    <name type="scientific">Stichopus japonicus</name>
    <name type="common">Sea cucumber</name>
    <dbReference type="NCBI Taxonomy" id="307972"/>
    <lineage>
        <taxon>Eukaryota</taxon>
        <taxon>Metazoa</taxon>
        <taxon>Echinodermata</taxon>
        <taxon>Eleutherozoa</taxon>
        <taxon>Echinozoa</taxon>
        <taxon>Holothuroidea</taxon>
        <taxon>Aspidochirotacea</taxon>
        <taxon>Aspidochirotida</taxon>
        <taxon>Stichopodidae</taxon>
        <taxon>Apostichopus</taxon>
    </lineage>
</organism>
<keyword evidence="3" id="KW-1185">Reference proteome</keyword>
<feature type="region of interest" description="Disordered" evidence="1">
    <location>
        <begin position="125"/>
        <end position="172"/>
    </location>
</feature>
<feature type="compositionally biased region" description="Pro residues" evidence="1">
    <location>
        <begin position="144"/>
        <end position="154"/>
    </location>
</feature>
<dbReference type="EMBL" id="MRZV01000100">
    <property type="protein sequence ID" value="PIK58843.1"/>
    <property type="molecule type" value="Genomic_DNA"/>
</dbReference>
<feature type="compositionally biased region" description="Basic residues" evidence="1">
    <location>
        <begin position="158"/>
        <end position="172"/>
    </location>
</feature>
<accession>A0A2G8LF27</accession>